<keyword evidence="3" id="KW-1185">Reference proteome</keyword>
<proteinExistence type="predicted"/>
<keyword evidence="1" id="KW-0472">Membrane</keyword>
<name>A0A1R4HHD5_9GAMM</name>
<dbReference type="PROSITE" id="PS51257">
    <property type="entry name" value="PROKAR_LIPOPROTEIN"/>
    <property type="match status" value="1"/>
</dbReference>
<gene>
    <name evidence="2" type="ORF">CRENPOLYSF2_670007</name>
</gene>
<reference evidence="3" key="1">
    <citation type="submission" date="2017-02" db="EMBL/GenBank/DDBJ databases">
        <authorList>
            <person name="Daims H."/>
        </authorList>
    </citation>
    <scope>NUCLEOTIDE SEQUENCE [LARGE SCALE GENOMIC DNA]</scope>
</reference>
<keyword evidence="1" id="KW-0812">Transmembrane</keyword>
<evidence type="ECO:0000313" key="2">
    <source>
        <dbReference type="EMBL" id="SJM95658.1"/>
    </source>
</evidence>
<evidence type="ECO:0000313" key="3">
    <source>
        <dbReference type="Proteomes" id="UP000195442"/>
    </source>
</evidence>
<organism evidence="2 3">
    <name type="scientific">Crenothrix polyspora</name>
    <dbReference type="NCBI Taxonomy" id="360316"/>
    <lineage>
        <taxon>Bacteria</taxon>
        <taxon>Pseudomonadati</taxon>
        <taxon>Pseudomonadota</taxon>
        <taxon>Gammaproteobacteria</taxon>
        <taxon>Methylococcales</taxon>
        <taxon>Crenotrichaceae</taxon>
        <taxon>Crenothrix</taxon>
    </lineage>
</organism>
<dbReference type="EMBL" id="FUKJ01000432">
    <property type="protein sequence ID" value="SJM95658.1"/>
    <property type="molecule type" value="Genomic_DNA"/>
</dbReference>
<protein>
    <submittedName>
        <fullName evidence="2">Uncharacterized protein</fullName>
    </submittedName>
</protein>
<feature type="transmembrane region" description="Helical" evidence="1">
    <location>
        <begin position="6"/>
        <end position="27"/>
    </location>
</feature>
<dbReference type="AlphaFoldDB" id="A0A1R4HHD5"/>
<evidence type="ECO:0000256" key="1">
    <source>
        <dbReference type="SAM" id="Phobius"/>
    </source>
</evidence>
<dbReference type="Proteomes" id="UP000195442">
    <property type="component" value="Unassembled WGS sequence"/>
</dbReference>
<keyword evidence="1" id="KW-1133">Transmembrane helix</keyword>
<accession>A0A1R4HHD5</accession>
<sequence length="66" mass="7739">MIRINLFFNLYSVGLLQIVALSCFNYYGNMNIILHLFPRLKLIVANATPDQQKERENINIDYMDDS</sequence>